<reference evidence="1 2" key="1">
    <citation type="journal article" date="2010" name="J. Bacteriol.">
        <title>Genome sequence of a cellulose-producing bacterium, Gluconacetobacter hansenii ATCC 23769.</title>
        <authorList>
            <person name="Iyer P.R."/>
            <person name="Geib S.M."/>
            <person name="Catchmark J."/>
            <person name="Kao T.H."/>
            <person name="Tien M."/>
        </authorList>
    </citation>
    <scope>NUCLEOTIDE SEQUENCE [LARGE SCALE GENOMIC DNA]</scope>
    <source>
        <strain evidence="1 2">ATCC 23769</strain>
    </source>
</reference>
<proteinExistence type="predicted"/>
<dbReference type="Proteomes" id="UP000006468">
    <property type="component" value="Chromosome"/>
</dbReference>
<comment type="caution">
    <text evidence="1">The sequence shown here is derived from an EMBL/GenBank/DDBJ whole genome shotgun (WGS) entry which is preliminary data.</text>
</comment>
<sequence length="47" mass="4847">MGGIFFAPFLPLPSGLGECLHSGCGAFRPPACADGGSYFCHKTVTDI</sequence>
<gene>
    <name evidence="1" type="ORF">GXY_14198</name>
</gene>
<dbReference type="HOGENOM" id="CLU_3169252_0_0_5"/>
<accession>D5QI59</accession>
<dbReference type="EMBL" id="ADTV01000055">
    <property type="protein sequence ID" value="EFG83307.1"/>
    <property type="molecule type" value="Genomic_DNA"/>
</dbReference>
<evidence type="ECO:0000313" key="2">
    <source>
        <dbReference type="Proteomes" id="UP000006468"/>
    </source>
</evidence>
<evidence type="ECO:0000313" key="1">
    <source>
        <dbReference type="EMBL" id="EFG83307.1"/>
    </source>
</evidence>
<dbReference type="AlphaFoldDB" id="D5QI59"/>
<organism evidence="1 2">
    <name type="scientific">Novacetimonas hansenii ATCC 23769</name>
    <dbReference type="NCBI Taxonomy" id="714995"/>
    <lineage>
        <taxon>Bacteria</taxon>
        <taxon>Pseudomonadati</taxon>
        <taxon>Pseudomonadota</taxon>
        <taxon>Alphaproteobacteria</taxon>
        <taxon>Acetobacterales</taxon>
        <taxon>Acetobacteraceae</taxon>
        <taxon>Novacetimonas</taxon>
    </lineage>
</organism>
<protein>
    <submittedName>
        <fullName evidence="1">Uncharacterized protein</fullName>
    </submittedName>
</protein>
<name>D5QI59_NOVHA</name>